<organism evidence="1 2">
    <name type="scientific">Streptomonospora nanhaiensis</name>
    <dbReference type="NCBI Taxonomy" id="1323731"/>
    <lineage>
        <taxon>Bacteria</taxon>
        <taxon>Bacillati</taxon>
        <taxon>Actinomycetota</taxon>
        <taxon>Actinomycetes</taxon>
        <taxon>Streptosporangiales</taxon>
        <taxon>Nocardiopsidaceae</taxon>
        <taxon>Streptomonospora</taxon>
    </lineage>
</organism>
<accession>A0A853BLF1</accession>
<reference evidence="1 2" key="1">
    <citation type="submission" date="2020-07" db="EMBL/GenBank/DDBJ databases">
        <title>Sequencing the genomes of 1000 actinobacteria strains.</title>
        <authorList>
            <person name="Klenk H.-P."/>
        </authorList>
    </citation>
    <scope>NUCLEOTIDE SEQUENCE [LARGE SCALE GENOMIC DNA]</scope>
    <source>
        <strain evidence="1 2">DSM 45927</strain>
    </source>
</reference>
<sequence>MAWVHEGEQAVRRLHDLSLTLDDLAHALAAGDRESRRYLTKHDPPNMPGLARWAGTVRGLRDRLAPAGWGIDNPGNLPVTLSPDRTVGIVAVTGDEHTGFRSFSSPSTRRPRGIVTLKAIERNRDRYESQLPLFFADELIEEPVADVAHGVGAGTLWILLYREDGYKVWSELSLPLTVRKDGTVNRWHERILLPAYSPPAPGG</sequence>
<dbReference type="AlphaFoldDB" id="A0A853BLF1"/>
<comment type="caution">
    <text evidence="1">The sequence shown here is derived from an EMBL/GenBank/DDBJ whole genome shotgun (WGS) entry which is preliminary data.</text>
</comment>
<name>A0A853BLF1_9ACTN</name>
<dbReference type="RefSeq" id="WP_179766873.1">
    <property type="nucleotide sequence ID" value="NZ_JACCFO010000001.1"/>
</dbReference>
<evidence type="ECO:0000313" key="2">
    <source>
        <dbReference type="Proteomes" id="UP000575985"/>
    </source>
</evidence>
<protein>
    <submittedName>
        <fullName evidence="1">Uncharacterized protein</fullName>
    </submittedName>
</protein>
<evidence type="ECO:0000313" key="1">
    <source>
        <dbReference type="EMBL" id="NYI95342.1"/>
    </source>
</evidence>
<gene>
    <name evidence="1" type="ORF">HNR12_001619</name>
</gene>
<keyword evidence="2" id="KW-1185">Reference proteome</keyword>
<dbReference type="Proteomes" id="UP000575985">
    <property type="component" value="Unassembled WGS sequence"/>
</dbReference>
<proteinExistence type="predicted"/>
<dbReference type="EMBL" id="JACCFO010000001">
    <property type="protein sequence ID" value="NYI95342.1"/>
    <property type="molecule type" value="Genomic_DNA"/>
</dbReference>